<evidence type="ECO:0000256" key="2">
    <source>
        <dbReference type="SAM" id="Phobius"/>
    </source>
</evidence>
<dbReference type="OrthoDB" id="5634624at2"/>
<keyword evidence="2" id="KW-0472">Membrane</keyword>
<dbReference type="EMBL" id="CP041242">
    <property type="protein sequence ID" value="QDH71341.1"/>
    <property type="molecule type" value="Genomic_DNA"/>
</dbReference>
<accession>A0A514BVA9</accession>
<gene>
    <name evidence="3" type="ORF">FKV23_15525</name>
</gene>
<feature type="transmembrane region" description="Helical" evidence="2">
    <location>
        <begin position="52"/>
        <end position="76"/>
    </location>
</feature>
<evidence type="ECO:0000313" key="4">
    <source>
        <dbReference type="Proteomes" id="UP000317199"/>
    </source>
</evidence>
<protein>
    <submittedName>
        <fullName evidence="3">Uncharacterized protein</fullName>
    </submittedName>
</protein>
<evidence type="ECO:0000256" key="1">
    <source>
        <dbReference type="SAM" id="MobiDB-lite"/>
    </source>
</evidence>
<keyword evidence="2" id="KW-1133">Transmembrane helix</keyword>
<dbReference type="AlphaFoldDB" id="A0A514BVA9"/>
<dbReference type="KEGG" id="lyj:FKV23_15525"/>
<reference evidence="3 4" key="1">
    <citation type="submission" date="2019-06" db="EMBL/GenBank/DDBJ databases">
        <title>Lysobacter alkalisoli sp. nov. isolated from saline-alkali soil.</title>
        <authorList>
            <person name="Sun J.-Q."/>
            <person name="Xu L."/>
        </authorList>
    </citation>
    <scope>NUCLEOTIDE SEQUENCE [LARGE SCALE GENOMIC DNA]</scope>
    <source>
        <strain evidence="3 4">SJ-36</strain>
    </source>
</reference>
<sequence>MDATIHLKPPLAAMQVGRVKVSEHSKPGGVRYVLDRLAHDIRMFGDGVIGRVIQLVQFVALVLLTLWVMVQGYRVLTGQMREPLMQMMTSPSPARSFRPRSRLGIST</sequence>
<dbReference type="Proteomes" id="UP000317199">
    <property type="component" value="Chromosome"/>
</dbReference>
<keyword evidence="4" id="KW-1185">Reference proteome</keyword>
<organism evidence="3 4">
    <name type="scientific">Marilutibacter alkalisoli</name>
    <dbReference type="NCBI Taxonomy" id="2591633"/>
    <lineage>
        <taxon>Bacteria</taxon>
        <taxon>Pseudomonadati</taxon>
        <taxon>Pseudomonadota</taxon>
        <taxon>Gammaproteobacteria</taxon>
        <taxon>Lysobacterales</taxon>
        <taxon>Lysobacteraceae</taxon>
        <taxon>Marilutibacter</taxon>
    </lineage>
</organism>
<dbReference type="RefSeq" id="WP_141624673.1">
    <property type="nucleotide sequence ID" value="NZ_CP041242.1"/>
</dbReference>
<feature type="region of interest" description="Disordered" evidence="1">
    <location>
        <begin position="88"/>
        <end position="107"/>
    </location>
</feature>
<name>A0A514BVA9_9GAMM</name>
<proteinExistence type="predicted"/>
<keyword evidence="2" id="KW-0812">Transmembrane</keyword>
<evidence type="ECO:0000313" key="3">
    <source>
        <dbReference type="EMBL" id="QDH71341.1"/>
    </source>
</evidence>